<dbReference type="EMBL" id="JAHBOH010000001">
    <property type="protein sequence ID" value="MBT0993008.1"/>
    <property type="molecule type" value="Genomic_DNA"/>
</dbReference>
<dbReference type="Proteomes" id="UP000722125">
    <property type="component" value="Unassembled WGS sequence"/>
</dbReference>
<dbReference type="InterPro" id="IPR037026">
    <property type="entry name" value="Vgr_OB-fold_dom_sf"/>
</dbReference>
<name>A0ABS5TV41_9CELL</name>
<keyword evidence="3" id="KW-1185">Reference proteome</keyword>
<protein>
    <recommendedName>
        <fullName evidence="1">Gp5/Type VI secretion system Vgr protein OB-fold domain-containing protein</fullName>
    </recommendedName>
</protein>
<evidence type="ECO:0000313" key="2">
    <source>
        <dbReference type="EMBL" id="MBT0993008.1"/>
    </source>
</evidence>
<dbReference type="SUPFAM" id="SSF69255">
    <property type="entry name" value="gp5 N-terminal domain-like"/>
    <property type="match status" value="1"/>
</dbReference>
<organism evidence="2 3">
    <name type="scientific">Cellulomonas fulva</name>
    <dbReference type="NCBI Taxonomy" id="2835530"/>
    <lineage>
        <taxon>Bacteria</taxon>
        <taxon>Bacillati</taxon>
        <taxon>Actinomycetota</taxon>
        <taxon>Actinomycetes</taxon>
        <taxon>Micrococcales</taxon>
        <taxon>Cellulomonadaceae</taxon>
        <taxon>Cellulomonas</taxon>
    </lineage>
</organism>
<gene>
    <name evidence="2" type="ORF">KIN34_01715</name>
</gene>
<dbReference type="InterPro" id="IPR006531">
    <property type="entry name" value="Gp5/Vgr_OB"/>
</dbReference>
<dbReference type="RefSeq" id="WP_214345986.1">
    <property type="nucleotide sequence ID" value="NZ_JAHBOH010000001.1"/>
</dbReference>
<reference evidence="2 3" key="1">
    <citation type="submission" date="2021-05" db="EMBL/GenBank/DDBJ databases">
        <title>Description of Cellulomonas sp. DKR-3 sp. nov.</title>
        <authorList>
            <person name="Dahal R.H."/>
            <person name="Chaudhary D.K."/>
        </authorList>
    </citation>
    <scope>NUCLEOTIDE SEQUENCE [LARGE SCALE GENOMIC DNA]</scope>
    <source>
        <strain evidence="2 3">DKR-3</strain>
    </source>
</reference>
<proteinExistence type="predicted"/>
<comment type="caution">
    <text evidence="2">The sequence shown here is derived from an EMBL/GenBank/DDBJ whole genome shotgun (WGS) entry which is preliminary data.</text>
</comment>
<dbReference type="Gene3D" id="2.40.50.230">
    <property type="entry name" value="Gp5 N-terminal domain"/>
    <property type="match status" value="1"/>
</dbReference>
<evidence type="ECO:0000313" key="3">
    <source>
        <dbReference type="Proteomes" id="UP000722125"/>
    </source>
</evidence>
<sequence length="591" mass="61535">MTVAADTKLRTWPRITADGSDLPESWLAELVELRVRTGLRAVGRATLTFTDPVYALSEATDLTVGTAVKLTSLPDGAASPSVTLLEGTVTAIETELVAHGGALLTVTVDDAAVDLARAEGAETYHEMTYPNVVSQLTSEVRMTAQVDGLPATVMPFTMRNDTRLGLIDEIAQRYGCDWIVEGTVLHLWPAATGNLTGAGQARLTVGSDLFGFAVRQVSDAPTDVTVRGWDVAQQQAIVATASSPAARAGRAPATTSGKKFELTEARLGVRSDADARDLAKGLAARTGRMVARGRAAFTPALRAGGMLLVENAGPAKGTYYVREVTHVVDQSGSRTSFVAGDRDPVRLGDAGTPAPGVSSFRRGGLAVALVDNLKDPEKLGRVSVSIITASEQAKSAWARVLQPGAGSERGHLFLPDVGDEVLVGFENDDLARPVVLGGLYGGRAKPHQAVVDDSGRLVAHVIRTRSGHVIELAEGQQESEQHVLLKLANGAQLRVGQDAVLLEAPSGKPLTLKAGSSSITFDGNGKITVKGTTIELAATGAVGVDAKDKVTVKGTLGVALEGLEASLKGQAKTSVEASGVVEVKGAMVKIN</sequence>
<evidence type="ECO:0000259" key="1">
    <source>
        <dbReference type="Pfam" id="PF04717"/>
    </source>
</evidence>
<dbReference type="SUPFAM" id="SSF69279">
    <property type="entry name" value="Phage tail proteins"/>
    <property type="match status" value="1"/>
</dbReference>
<feature type="domain" description="Gp5/Type VI secretion system Vgr protein OB-fold" evidence="1">
    <location>
        <begin position="368"/>
        <end position="440"/>
    </location>
</feature>
<dbReference type="Pfam" id="PF04717">
    <property type="entry name" value="Phage_base_V"/>
    <property type="match status" value="1"/>
</dbReference>
<accession>A0ABS5TV41</accession>